<comment type="caution">
    <text evidence="11">The sequence shown here is derived from an EMBL/GenBank/DDBJ whole genome shotgun (WGS) entry which is preliminary data.</text>
</comment>
<dbReference type="GO" id="GO:0004640">
    <property type="term" value="F:phosphoribosylanthranilate isomerase activity"/>
    <property type="evidence" value="ECO:0007669"/>
    <property type="project" value="UniProtKB-UniRule"/>
</dbReference>
<dbReference type="RefSeq" id="WP_119599105.1">
    <property type="nucleotide sequence ID" value="NZ_QXQA01000004.1"/>
</dbReference>
<feature type="domain" description="N-(5'phosphoribosyl) anthranilate isomerase (PRAI)" evidence="10">
    <location>
        <begin position="6"/>
        <end position="221"/>
    </location>
</feature>
<comment type="catalytic activity">
    <reaction evidence="1 9">
        <text>N-(5-phospho-beta-D-ribosyl)anthranilate = 1-(2-carboxyphenylamino)-1-deoxy-D-ribulose 5-phosphate</text>
        <dbReference type="Rhea" id="RHEA:21540"/>
        <dbReference type="ChEBI" id="CHEBI:18277"/>
        <dbReference type="ChEBI" id="CHEBI:58613"/>
        <dbReference type="EC" id="5.3.1.24"/>
    </reaction>
</comment>
<keyword evidence="8 9" id="KW-0413">Isomerase</keyword>
<dbReference type="EC" id="5.3.1.24" evidence="3 9"/>
<dbReference type="EMBL" id="QXQA01000004">
    <property type="protein sequence ID" value="RIX53496.1"/>
    <property type="molecule type" value="Genomic_DNA"/>
</dbReference>
<protein>
    <recommendedName>
        <fullName evidence="4 9">N-(5'-phosphoribosyl)anthranilate isomerase</fullName>
        <shortName evidence="9">PRAI</shortName>
        <ecNumber evidence="3 9">5.3.1.24</ecNumber>
    </recommendedName>
</protein>
<dbReference type="InterPro" id="IPR011060">
    <property type="entry name" value="RibuloseP-bd_barrel"/>
</dbReference>
<evidence type="ECO:0000313" key="11">
    <source>
        <dbReference type="EMBL" id="RIX53496.1"/>
    </source>
</evidence>
<evidence type="ECO:0000256" key="9">
    <source>
        <dbReference type="HAMAP-Rule" id="MF_00135"/>
    </source>
</evidence>
<keyword evidence="7 9" id="KW-0057">Aromatic amino acid biosynthesis</keyword>
<dbReference type="GO" id="GO:0000162">
    <property type="term" value="P:L-tryptophan biosynthetic process"/>
    <property type="evidence" value="ECO:0007669"/>
    <property type="project" value="UniProtKB-UniRule"/>
</dbReference>
<evidence type="ECO:0000256" key="8">
    <source>
        <dbReference type="ARBA" id="ARBA00023235"/>
    </source>
</evidence>
<dbReference type="InterPro" id="IPR001240">
    <property type="entry name" value="PRAI_dom"/>
</dbReference>
<dbReference type="Gene3D" id="3.20.20.70">
    <property type="entry name" value="Aldolase class I"/>
    <property type="match status" value="1"/>
</dbReference>
<sequence length="227" mass="24433">MNTRIKICGLRDTETISLMNGLPVHEIGLVLAPSKRRVDRQELPQLVEAIHQLKAAEGGRPKAVGVFVNASLDEISGLLAEAPLDVVQLHGNETPSYCKELKKRHKAVHIWRVFSIRDEGAGRSELAAAEARDKLQPYAGAADAFLLDAPGGGTGQPFNWSAIQAYKEAAGELGIPLYVAGGLHADNVQELLHGYSPDGIDVSSGVETDGRKDIEKIRLFVGKVLEA</sequence>
<dbReference type="InterPro" id="IPR013785">
    <property type="entry name" value="Aldolase_TIM"/>
</dbReference>
<evidence type="ECO:0000256" key="4">
    <source>
        <dbReference type="ARBA" id="ARBA00022272"/>
    </source>
</evidence>
<dbReference type="HAMAP" id="MF_00135">
    <property type="entry name" value="PRAI"/>
    <property type="match status" value="1"/>
</dbReference>
<proteinExistence type="inferred from homology"/>
<evidence type="ECO:0000256" key="1">
    <source>
        <dbReference type="ARBA" id="ARBA00001164"/>
    </source>
</evidence>
<evidence type="ECO:0000313" key="12">
    <source>
        <dbReference type="Proteomes" id="UP000266482"/>
    </source>
</evidence>
<evidence type="ECO:0000256" key="7">
    <source>
        <dbReference type="ARBA" id="ARBA00023141"/>
    </source>
</evidence>
<dbReference type="OrthoDB" id="9786954at2"/>
<organism evidence="11 12">
    <name type="scientific">Paenibacillus nanensis</name>
    <dbReference type="NCBI Taxonomy" id="393251"/>
    <lineage>
        <taxon>Bacteria</taxon>
        <taxon>Bacillati</taxon>
        <taxon>Bacillota</taxon>
        <taxon>Bacilli</taxon>
        <taxon>Bacillales</taxon>
        <taxon>Paenibacillaceae</taxon>
        <taxon>Paenibacillus</taxon>
    </lineage>
</organism>
<keyword evidence="6 9" id="KW-0822">Tryptophan biosynthesis</keyword>
<evidence type="ECO:0000256" key="5">
    <source>
        <dbReference type="ARBA" id="ARBA00022605"/>
    </source>
</evidence>
<dbReference type="InterPro" id="IPR044643">
    <property type="entry name" value="TrpF_fam"/>
</dbReference>
<dbReference type="PANTHER" id="PTHR42894:SF1">
    <property type="entry name" value="N-(5'-PHOSPHORIBOSYL)ANTHRANILATE ISOMERASE"/>
    <property type="match status" value="1"/>
</dbReference>
<dbReference type="CDD" id="cd00405">
    <property type="entry name" value="PRAI"/>
    <property type="match status" value="1"/>
</dbReference>
<comment type="pathway">
    <text evidence="2 9">Amino-acid biosynthesis; L-tryptophan biosynthesis; L-tryptophan from chorismate: step 3/5.</text>
</comment>
<evidence type="ECO:0000256" key="6">
    <source>
        <dbReference type="ARBA" id="ARBA00022822"/>
    </source>
</evidence>
<dbReference type="Pfam" id="PF00697">
    <property type="entry name" value="PRAI"/>
    <property type="match status" value="1"/>
</dbReference>
<dbReference type="AlphaFoldDB" id="A0A3A1V121"/>
<evidence type="ECO:0000259" key="10">
    <source>
        <dbReference type="Pfam" id="PF00697"/>
    </source>
</evidence>
<dbReference type="SUPFAM" id="SSF51366">
    <property type="entry name" value="Ribulose-phoshate binding barrel"/>
    <property type="match status" value="1"/>
</dbReference>
<evidence type="ECO:0000256" key="3">
    <source>
        <dbReference type="ARBA" id="ARBA00012572"/>
    </source>
</evidence>
<keyword evidence="12" id="KW-1185">Reference proteome</keyword>
<accession>A0A3A1V121</accession>
<comment type="similarity">
    <text evidence="9">Belongs to the TrpF family.</text>
</comment>
<keyword evidence="5 9" id="KW-0028">Amino-acid biosynthesis</keyword>
<evidence type="ECO:0000256" key="2">
    <source>
        <dbReference type="ARBA" id="ARBA00004664"/>
    </source>
</evidence>
<gene>
    <name evidence="9" type="primary">trpF</name>
    <name evidence="11" type="ORF">D3P08_08630</name>
</gene>
<dbReference type="PANTHER" id="PTHR42894">
    <property type="entry name" value="N-(5'-PHOSPHORIBOSYL)ANTHRANILATE ISOMERASE"/>
    <property type="match status" value="1"/>
</dbReference>
<dbReference type="Proteomes" id="UP000266482">
    <property type="component" value="Unassembled WGS sequence"/>
</dbReference>
<dbReference type="UniPathway" id="UPA00035">
    <property type="reaction ID" value="UER00042"/>
</dbReference>
<name>A0A3A1V121_9BACL</name>
<reference evidence="11 12" key="1">
    <citation type="submission" date="2018-09" db="EMBL/GenBank/DDBJ databases">
        <title>Paenibacillus aracenensis nov. sp. isolated from a cave in southern Spain.</title>
        <authorList>
            <person name="Jurado V."/>
            <person name="Gutierrez-Patricio S."/>
            <person name="Gonzalez-Pimentel J.L."/>
            <person name="Miller A.Z."/>
            <person name="Laiz L."/>
            <person name="Saiz-Jimenez C."/>
        </authorList>
    </citation>
    <scope>NUCLEOTIDE SEQUENCE [LARGE SCALE GENOMIC DNA]</scope>
    <source>
        <strain evidence="11 12">DSM 22867</strain>
    </source>
</reference>